<evidence type="ECO:0000256" key="6">
    <source>
        <dbReference type="SAM" id="Phobius"/>
    </source>
</evidence>
<dbReference type="Pfam" id="PF01794">
    <property type="entry name" value="Ferric_reduct"/>
    <property type="match status" value="1"/>
</dbReference>
<dbReference type="AlphaFoldDB" id="A0A0P9FE83"/>
<evidence type="ECO:0000256" key="3">
    <source>
        <dbReference type="ARBA" id="ARBA00022989"/>
    </source>
</evidence>
<feature type="region of interest" description="Disordered" evidence="5">
    <location>
        <begin position="60"/>
        <end position="138"/>
    </location>
</feature>
<evidence type="ECO:0000259" key="7">
    <source>
        <dbReference type="Pfam" id="PF01794"/>
    </source>
</evidence>
<dbReference type="GO" id="GO:0016020">
    <property type="term" value="C:membrane"/>
    <property type="evidence" value="ECO:0007669"/>
    <property type="project" value="UniProtKB-SubCell"/>
</dbReference>
<feature type="transmembrane region" description="Helical" evidence="6">
    <location>
        <begin position="234"/>
        <end position="252"/>
    </location>
</feature>
<dbReference type="PATRIC" id="fig|186479.3.peg.66"/>
<feature type="transmembrane region" description="Helical" evidence="6">
    <location>
        <begin position="195"/>
        <end position="222"/>
    </location>
</feature>
<feature type="transmembrane region" description="Helical" evidence="6">
    <location>
        <begin position="26"/>
        <end position="47"/>
    </location>
</feature>
<proteinExistence type="predicted"/>
<accession>A0A0P9FE83</accession>
<comment type="subcellular location">
    <subcellularLocation>
        <location evidence="1">Membrane</location>
        <topology evidence="1">Multi-pass membrane protein</topology>
    </subcellularLocation>
</comment>
<evidence type="ECO:0000256" key="2">
    <source>
        <dbReference type="ARBA" id="ARBA00022692"/>
    </source>
</evidence>
<keyword evidence="2 6" id="KW-0812">Transmembrane</keyword>
<sequence length="332" mass="35202">MQPATRSANQPLGGSSGDWRHRLLRFHVPLALASAVIIVLFMTLPPFDPQAYPQMDMGSAAALPQRPGEGGMGGMGGVMGHGGSQTSPPTGHGASQTPSPTGHGGSQTPPATDHGRGQTPPTGHGGDQTGPMDPGEITEARGRSYLTQRFTVATGYVALGLLGLTLLIGPANLLLRRRNPVSSYLRRDVGTWTALFGVVHVIYGSLLHSGGQLSGILNYFFVPDGSPRLNSFGLGNWTGLAATVIVVGLLALSSDFALRKLKARTWKNLQRLNYALFALVIAHAFFYGALLRTTSPFTLLLALSVIAVFAGQAVGVWLWRRRHARTTARQPA</sequence>
<feature type="transmembrane region" description="Helical" evidence="6">
    <location>
        <begin position="272"/>
        <end position="291"/>
    </location>
</feature>
<feature type="domain" description="Ferric oxidoreductase" evidence="7">
    <location>
        <begin position="154"/>
        <end position="280"/>
    </location>
</feature>
<keyword evidence="9" id="KW-1185">Reference proteome</keyword>
<dbReference type="Proteomes" id="UP000050509">
    <property type="component" value="Unassembled WGS sequence"/>
</dbReference>
<evidence type="ECO:0000256" key="1">
    <source>
        <dbReference type="ARBA" id="ARBA00004141"/>
    </source>
</evidence>
<keyword evidence="3 6" id="KW-1133">Transmembrane helix</keyword>
<feature type="compositionally biased region" description="Polar residues" evidence="5">
    <location>
        <begin position="84"/>
        <end position="110"/>
    </location>
</feature>
<keyword evidence="4 6" id="KW-0472">Membrane</keyword>
<evidence type="ECO:0000313" key="8">
    <source>
        <dbReference type="EMBL" id="KPV51244.1"/>
    </source>
</evidence>
<organism evidence="8 9">
    <name type="scientific">Kouleothrix aurantiaca</name>
    <dbReference type="NCBI Taxonomy" id="186479"/>
    <lineage>
        <taxon>Bacteria</taxon>
        <taxon>Bacillati</taxon>
        <taxon>Chloroflexota</taxon>
        <taxon>Chloroflexia</taxon>
        <taxon>Chloroflexales</taxon>
        <taxon>Roseiflexineae</taxon>
        <taxon>Roseiflexaceae</taxon>
        <taxon>Kouleothrix</taxon>
    </lineage>
</organism>
<evidence type="ECO:0000256" key="5">
    <source>
        <dbReference type="SAM" id="MobiDB-lite"/>
    </source>
</evidence>
<feature type="transmembrane region" description="Helical" evidence="6">
    <location>
        <begin position="297"/>
        <end position="319"/>
    </location>
</feature>
<reference evidence="8 9" key="1">
    <citation type="submission" date="2015-09" db="EMBL/GenBank/DDBJ databases">
        <title>Draft genome sequence of Kouleothrix aurantiaca JCM 19913.</title>
        <authorList>
            <person name="Hemp J."/>
        </authorList>
    </citation>
    <scope>NUCLEOTIDE SEQUENCE [LARGE SCALE GENOMIC DNA]</scope>
    <source>
        <strain evidence="8 9">COM-B</strain>
    </source>
</reference>
<comment type="caution">
    <text evidence="8">The sequence shown here is derived from an EMBL/GenBank/DDBJ whole genome shotgun (WGS) entry which is preliminary data.</text>
</comment>
<protein>
    <recommendedName>
        <fullName evidence="7">Ferric oxidoreductase domain-containing protein</fullName>
    </recommendedName>
</protein>
<evidence type="ECO:0000256" key="4">
    <source>
        <dbReference type="ARBA" id="ARBA00023136"/>
    </source>
</evidence>
<feature type="transmembrane region" description="Helical" evidence="6">
    <location>
        <begin position="153"/>
        <end position="175"/>
    </location>
</feature>
<feature type="compositionally biased region" description="Gly residues" evidence="5">
    <location>
        <begin position="68"/>
        <end position="83"/>
    </location>
</feature>
<evidence type="ECO:0000313" key="9">
    <source>
        <dbReference type="Proteomes" id="UP000050509"/>
    </source>
</evidence>
<dbReference type="InterPro" id="IPR013130">
    <property type="entry name" value="Fe3_Rdtase_TM_dom"/>
</dbReference>
<name>A0A0P9FE83_9CHLR</name>
<dbReference type="EMBL" id="LJCR01001003">
    <property type="protein sequence ID" value="KPV51244.1"/>
    <property type="molecule type" value="Genomic_DNA"/>
</dbReference>
<gene>
    <name evidence="8" type="ORF">SE17_22335</name>
</gene>